<dbReference type="InterPro" id="IPR049559">
    <property type="entry name" value="Rrp6p-like_exo"/>
</dbReference>
<evidence type="ECO:0000256" key="5">
    <source>
        <dbReference type="ARBA" id="ARBA00022835"/>
    </source>
</evidence>
<feature type="compositionally biased region" description="Polar residues" evidence="9">
    <location>
        <begin position="845"/>
        <end position="854"/>
    </location>
</feature>
<dbReference type="GO" id="GO:0003727">
    <property type="term" value="F:single-stranded RNA binding"/>
    <property type="evidence" value="ECO:0007669"/>
    <property type="project" value="TreeGrafter"/>
</dbReference>
<name>A0AAV5APP6_9AGAM</name>
<dbReference type="GO" id="GO:0071044">
    <property type="term" value="P:histone mRNA catabolic process"/>
    <property type="evidence" value="ECO:0007669"/>
    <property type="project" value="TreeGrafter"/>
</dbReference>
<evidence type="ECO:0000313" key="11">
    <source>
        <dbReference type="EMBL" id="GJJ15757.1"/>
    </source>
</evidence>
<dbReference type="GO" id="GO:0071037">
    <property type="term" value="P:nuclear polyadenylation-dependent snRNA catabolic process"/>
    <property type="evidence" value="ECO:0007669"/>
    <property type="project" value="TreeGrafter"/>
</dbReference>
<dbReference type="Pfam" id="PF08066">
    <property type="entry name" value="PMC2NT"/>
    <property type="match status" value="1"/>
</dbReference>
<dbReference type="EMBL" id="BPWL01000011">
    <property type="protein sequence ID" value="GJJ15757.1"/>
    <property type="molecule type" value="Genomic_DNA"/>
</dbReference>
<evidence type="ECO:0000256" key="8">
    <source>
        <dbReference type="ARBA" id="ARBA00043957"/>
    </source>
</evidence>
<evidence type="ECO:0000259" key="10">
    <source>
        <dbReference type="PROSITE" id="PS50967"/>
    </source>
</evidence>
<keyword evidence="5" id="KW-0271">Exosome</keyword>
<comment type="similarity">
    <text evidence="8">Belongs to the exosome component 10/RRP6 family.</text>
</comment>
<feature type="compositionally biased region" description="Basic and acidic residues" evidence="9">
    <location>
        <begin position="819"/>
        <end position="828"/>
    </location>
</feature>
<dbReference type="GO" id="GO:0071036">
    <property type="term" value="P:nuclear polyadenylation-dependent snoRNA catabolic process"/>
    <property type="evidence" value="ECO:0007669"/>
    <property type="project" value="TreeGrafter"/>
</dbReference>
<feature type="domain" description="HRDC" evidence="10">
    <location>
        <begin position="497"/>
        <end position="577"/>
    </location>
</feature>
<dbReference type="Pfam" id="PF00570">
    <property type="entry name" value="HRDC"/>
    <property type="match status" value="1"/>
</dbReference>
<dbReference type="GO" id="GO:0000176">
    <property type="term" value="C:nuclear exosome (RNase complex)"/>
    <property type="evidence" value="ECO:0007669"/>
    <property type="project" value="InterPro"/>
</dbReference>
<dbReference type="GO" id="GO:0071035">
    <property type="term" value="P:nuclear polyadenylation-dependent rRNA catabolic process"/>
    <property type="evidence" value="ECO:0007669"/>
    <property type="project" value="TreeGrafter"/>
</dbReference>
<evidence type="ECO:0000256" key="6">
    <source>
        <dbReference type="ARBA" id="ARBA00022839"/>
    </source>
</evidence>
<evidence type="ECO:0000256" key="7">
    <source>
        <dbReference type="ARBA" id="ARBA00023242"/>
    </source>
</evidence>
<evidence type="ECO:0000313" key="12">
    <source>
        <dbReference type="Proteomes" id="UP001050691"/>
    </source>
</evidence>
<keyword evidence="7" id="KW-0539">Nucleus</keyword>
<organism evidence="11 12">
    <name type="scientific">Clathrus columnatus</name>
    <dbReference type="NCBI Taxonomy" id="1419009"/>
    <lineage>
        <taxon>Eukaryota</taxon>
        <taxon>Fungi</taxon>
        <taxon>Dikarya</taxon>
        <taxon>Basidiomycota</taxon>
        <taxon>Agaricomycotina</taxon>
        <taxon>Agaricomycetes</taxon>
        <taxon>Phallomycetidae</taxon>
        <taxon>Phallales</taxon>
        <taxon>Clathraceae</taxon>
        <taxon>Clathrus</taxon>
    </lineage>
</organism>
<dbReference type="FunFam" id="1.10.150.80:FF:000001">
    <property type="entry name" value="Putative exosome component 10"/>
    <property type="match status" value="1"/>
</dbReference>
<feature type="compositionally biased region" description="Basic and acidic residues" evidence="9">
    <location>
        <begin position="753"/>
        <end position="767"/>
    </location>
</feature>
<keyword evidence="4" id="KW-0378">Hydrolase</keyword>
<dbReference type="Proteomes" id="UP001050691">
    <property type="component" value="Unassembled WGS sequence"/>
</dbReference>
<dbReference type="GO" id="GO:0071040">
    <property type="term" value="P:nuclear polyadenylation-dependent antisense transcript catabolic process"/>
    <property type="evidence" value="ECO:0007669"/>
    <property type="project" value="TreeGrafter"/>
</dbReference>
<dbReference type="SUPFAM" id="SSF53098">
    <property type="entry name" value="Ribonuclease H-like"/>
    <property type="match status" value="1"/>
</dbReference>
<dbReference type="PANTHER" id="PTHR12124">
    <property type="entry name" value="POLYMYOSITIS/SCLERODERMA AUTOANTIGEN-RELATED"/>
    <property type="match status" value="1"/>
</dbReference>
<dbReference type="CDD" id="cd06147">
    <property type="entry name" value="Rrp6p_like_exo"/>
    <property type="match status" value="1"/>
</dbReference>
<feature type="compositionally biased region" description="Basic and acidic residues" evidence="9">
    <location>
        <begin position="777"/>
        <end position="803"/>
    </location>
</feature>
<dbReference type="InterPro" id="IPR012337">
    <property type="entry name" value="RNaseH-like_sf"/>
</dbReference>
<protein>
    <recommendedName>
        <fullName evidence="10">HRDC domain-containing protein</fullName>
    </recommendedName>
</protein>
<dbReference type="Gene3D" id="1.10.150.80">
    <property type="entry name" value="HRDC domain"/>
    <property type="match status" value="1"/>
</dbReference>
<dbReference type="GO" id="GO:0000166">
    <property type="term" value="F:nucleotide binding"/>
    <property type="evidence" value="ECO:0007669"/>
    <property type="project" value="InterPro"/>
</dbReference>
<dbReference type="InterPro" id="IPR002121">
    <property type="entry name" value="HRDC_dom"/>
</dbReference>
<dbReference type="GO" id="GO:0000175">
    <property type="term" value="F:3'-5'-RNA exonuclease activity"/>
    <property type="evidence" value="ECO:0007669"/>
    <property type="project" value="InterPro"/>
</dbReference>
<dbReference type="FunFam" id="3.30.420.10:FF:000059">
    <property type="entry name" value="Exosome complex exonuclease Rrp6"/>
    <property type="match status" value="1"/>
</dbReference>
<dbReference type="InterPro" id="IPR045092">
    <property type="entry name" value="Rrp6-like"/>
</dbReference>
<dbReference type="GO" id="GO:0071051">
    <property type="term" value="P:poly(A)-dependent snoRNA 3'-end processing"/>
    <property type="evidence" value="ECO:0007669"/>
    <property type="project" value="TreeGrafter"/>
</dbReference>
<keyword evidence="12" id="KW-1185">Reference proteome</keyword>
<evidence type="ECO:0000256" key="2">
    <source>
        <dbReference type="ARBA" id="ARBA00022552"/>
    </source>
</evidence>
<dbReference type="SMART" id="SM00341">
    <property type="entry name" value="HRDC"/>
    <property type="match status" value="1"/>
</dbReference>
<dbReference type="Pfam" id="PF01612">
    <property type="entry name" value="DNA_pol_A_exo1"/>
    <property type="match status" value="1"/>
</dbReference>
<dbReference type="InterPro" id="IPR002562">
    <property type="entry name" value="3'-5'_exonuclease_dom"/>
</dbReference>
<evidence type="ECO:0000256" key="1">
    <source>
        <dbReference type="ARBA" id="ARBA00004123"/>
    </source>
</evidence>
<sequence>MTSQGKKRIPSLNTHFLDYQATLQSSIDAVIKASSSLPDDISFHRSLDRQFGKRLDSSSDRILSLTSRLLDFIDVGNVNRQTNRNTNDPKGKRRLDSEEDVIDNFHSIVVDVLDQLLEQADIALDEYSGKIKPPAIPVKIQEEKPTKVPSFLSFQCVLLSSLQISQTFGKKLDSSLLHASHISKPQLLFRRSLDERNPDVPQRSQLKTKPNVIRSLEEYETDVPSSSSHPYKHEILNLQPPSHFLNPPPVPIPPEPLESSTPLKYIYQASQLPEVLQALSQATEIAIDLEHHSYRSFPGFVCLMQISTRNQDWIIDCLDPDIREELESFNQVFTNPNIVKVFHGADSDIVWLQQDFNLYIVNMFDTYHATNVLDFPKHSLAALLEMYCDFTADKRYQLADWRIRPLPTEMLDYARSDTHFLLYIYDNLRNALIAPRTPPPNQLPFEAGSPILEVIRRSSETALKVYIKEVYDAEGGTGPGGWEVLSRKWNKSIGSGDDVHSEVFRAVHAWRDGVARKEDESTRYVLPNHYLFRVAARPPSDLPALLAIFHPVPTLVRARSLELLDVIKDAVQRSNLRRTSTITENPVVVDGEDSNQQLRIIGSPEDVTSGIWDKLKTISNIAPSSALFGPSTEVLANYSAQSSSFLGSPTLPNKNEKYVEAVDRIHKTLTLGVPLPKQSKVLIPVVTTTTITSTTSTVVPALTTEEAPAPDPAAVAEIPFVPASQRPTIIQDPITNDNIVVVGRQNKRKRKDKNKETTEEGDNKETDGSPAPFKKQKSQEVERKAIEPHDFSKEKNILDESARDAVPTSIPNKKKRKDNKKDASKGGEKTGTSFGPAPRNRSEIKSGNMSGTFR</sequence>
<dbReference type="GO" id="GO:0071038">
    <property type="term" value="P:TRAMP-dependent tRNA surveillance pathway"/>
    <property type="evidence" value="ECO:0007669"/>
    <property type="project" value="TreeGrafter"/>
</dbReference>
<accession>A0AAV5APP6</accession>
<dbReference type="Gene3D" id="3.30.420.10">
    <property type="entry name" value="Ribonuclease H-like superfamily/Ribonuclease H"/>
    <property type="match status" value="1"/>
</dbReference>
<evidence type="ECO:0000256" key="3">
    <source>
        <dbReference type="ARBA" id="ARBA00022722"/>
    </source>
</evidence>
<dbReference type="PROSITE" id="PS50967">
    <property type="entry name" value="HRDC"/>
    <property type="match status" value="1"/>
</dbReference>
<dbReference type="GO" id="GO:0071039">
    <property type="term" value="P:nuclear polyadenylation-dependent CUT catabolic process"/>
    <property type="evidence" value="ECO:0007669"/>
    <property type="project" value="TreeGrafter"/>
</dbReference>
<proteinExistence type="inferred from homology"/>
<evidence type="ECO:0000256" key="9">
    <source>
        <dbReference type="SAM" id="MobiDB-lite"/>
    </source>
</evidence>
<keyword evidence="6" id="KW-0269">Exonuclease</keyword>
<keyword evidence="2" id="KW-0698">rRNA processing</keyword>
<dbReference type="SUPFAM" id="SSF47819">
    <property type="entry name" value="HRDC-like"/>
    <property type="match status" value="1"/>
</dbReference>
<comment type="subcellular location">
    <subcellularLocation>
        <location evidence="1">Nucleus</location>
    </subcellularLocation>
</comment>
<comment type="caution">
    <text evidence="11">The sequence shown here is derived from an EMBL/GenBank/DDBJ whole genome shotgun (WGS) entry which is preliminary data.</text>
</comment>
<dbReference type="AlphaFoldDB" id="A0AAV5APP6"/>
<keyword evidence="3" id="KW-0540">Nuclease</keyword>
<reference evidence="11" key="1">
    <citation type="submission" date="2021-10" db="EMBL/GenBank/DDBJ databases">
        <title>De novo Genome Assembly of Clathrus columnatus (Basidiomycota, Fungi) Using Illumina and Nanopore Sequence Data.</title>
        <authorList>
            <person name="Ogiso-Tanaka E."/>
            <person name="Itagaki H."/>
            <person name="Hosoya T."/>
            <person name="Hosaka K."/>
        </authorList>
    </citation>
    <scope>NUCLEOTIDE SEQUENCE</scope>
    <source>
        <strain evidence="11">MO-923</strain>
    </source>
</reference>
<dbReference type="InterPro" id="IPR010997">
    <property type="entry name" value="HRDC-like_sf"/>
</dbReference>
<dbReference type="PANTHER" id="PTHR12124:SF47">
    <property type="entry name" value="EXOSOME COMPONENT 10"/>
    <property type="match status" value="1"/>
</dbReference>
<evidence type="ECO:0000256" key="4">
    <source>
        <dbReference type="ARBA" id="ARBA00022801"/>
    </source>
</evidence>
<dbReference type="InterPro" id="IPR036397">
    <property type="entry name" value="RNaseH_sf"/>
</dbReference>
<dbReference type="InterPro" id="IPR012588">
    <property type="entry name" value="Exosome-assoc_fac_Rrp6_N"/>
</dbReference>
<feature type="region of interest" description="Disordered" evidence="9">
    <location>
        <begin position="740"/>
        <end position="854"/>
    </location>
</feature>
<dbReference type="SMART" id="SM00474">
    <property type="entry name" value="35EXOc"/>
    <property type="match status" value="1"/>
</dbReference>
<dbReference type="GO" id="GO:0005730">
    <property type="term" value="C:nucleolus"/>
    <property type="evidence" value="ECO:0007669"/>
    <property type="project" value="TreeGrafter"/>
</dbReference>
<dbReference type="GO" id="GO:0000467">
    <property type="term" value="P:exonucleolytic trimming to generate mature 3'-end of 5.8S rRNA from tricistronic rRNA transcript (SSU-rRNA, 5.8S rRNA, LSU-rRNA)"/>
    <property type="evidence" value="ECO:0007669"/>
    <property type="project" value="InterPro"/>
</dbReference>
<gene>
    <name evidence="11" type="ORF">Clacol_010035</name>
</gene>
<dbReference type="InterPro" id="IPR044876">
    <property type="entry name" value="HRDC_dom_sf"/>
</dbReference>